<proteinExistence type="inferred from homology"/>
<dbReference type="GO" id="GO:0005743">
    <property type="term" value="C:mitochondrial inner membrane"/>
    <property type="evidence" value="ECO:0007669"/>
    <property type="project" value="UniProtKB-SubCell"/>
</dbReference>
<evidence type="ECO:0000313" key="13">
    <source>
        <dbReference type="Proteomes" id="UP001289374"/>
    </source>
</evidence>
<keyword evidence="6" id="KW-0999">Mitochondrion inner membrane</keyword>
<comment type="caution">
    <text evidence="12">The sequence shown here is derived from an EMBL/GenBank/DDBJ whole genome shotgun (WGS) entry which is preliminary data.</text>
</comment>
<evidence type="ECO:0000256" key="3">
    <source>
        <dbReference type="ARBA" id="ARBA00022448"/>
    </source>
</evidence>
<reference evidence="12" key="2">
    <citation type="journal article" date="2024" name="Plant">
        <title>Genomic evolution and insights into agronomic trait innovations of Sesamum species.</title>
        <authorList>
            <person name="Miao H."/>
            <person name="Wang L."/>
            <person name="Qu L."/>
            <person name="Liu H."/>
            <person name="Sun Y."/>
            <person name="Le M."/>
            <person name="Wang Q."/>
            <person name="Wei S."/>
            <person name="Zheng Y."/>
            <person name="Lin W."/>
            <person name="Duan Y."/>
            <person name="Cao H."/>
            <person name="Xiong S."/>
            <person name="Wang X."/>
            <person name="Wei L."/>
            <person name="Li C."/>
            <person name="Ma Q."/>
            <person name="Ju M."/>
            <person name="Zhao R."/>
            <person name="Li G."/>
            <person name="Mu C."/>
            <person name="Tian Q."/>
            <person name="Mei H."/>
            <person name="Zhang T."/>
            <person name="Gao T."/>
            <person name="Zhang H."/>
        </authorList>
    </citation>
    <scope>NUCLEOTIDE SEQUENCE</scope>
    <source>
        <strain evidence="12">K16</strain>
    </source>
</reference>
<dbReference type="PANTHER" id="PTHR34559:SF1">
    <property type="entry name" value="OS06G0175900 PROTEIN"/>
    <property type="match status" value="1"/>
</dbReference>
<feature type="transmembrane region" description="Helical" evidence="11">
    <location>
        <begin position="42"/>
        <end position="66"/>
    </location>
</feature>
<reference evidence="12" key="1">
    <citation type="submission" date="2020-06" db="EMBL/GenBank/DDBJ databases">
        <authorList>
            <person name="Li T."/>
            <person name="Hu X."/>
            <person name="Zhang T."/>
            <person name="Song X."/>
            <person name="Zhang H."/>
            <person name="Dai N."/>
            <person name="Sheng W."/>
            <person name="Hou X."/>
            <person name="Wei L."/>
        </authorList>
    </citation>
    <scope>NUCLEOTIDE SEQUENCE</scope>
    <source>
        <strain evidence="12">K16</strain>
        <tissue evidence="12">Leaf</tissue>
    </source>
</reference>
<sequence length="154" mass="16544">MGKQPVRMKAVVYALSPFHQKVMPGLWKDLPGKIGHKISENWLSATLLLGPLVGTYSLNLLLTTIIPTSTIIFLPVDAANTCIVSSECLEDVIHFLLLCACFNKLRFVRPAAAAAAAAAVVIFVASMVRCLGLITKLPLRDEMGCGLAGPDRPD</sequence>
<evidence type="ECO:0000256" key="9">
    <source>
        <dbReference type="ARBA" id="ARBA00023128"/>
    </source>
</evidence>
<dbReference type="InterPro" id="IPR020101">
    <property type="entry name" value="Cyt_b-c1_8-plants"/>
</dbReference>
<dbReference type="AlphaFoldDB" id="A0AAE1X960"/>
<evidence type="ECO:0000256" key="1">
    <source>
        <dbReference type="ARBA" id="ARBA00004434"/>
    </source>
</evidence>
<dbReference type="GO" id="GO:0045275">
    <property type="term" value="C:respiratory chain complex III"/>
    <property type="evidence" value="ECO:0007669"/>
    <property type="project" value="InterPro"/>
</dbReference>
<keyword evidence="7" id="KW-0249">Electron transport</keyword>
<evidence type="ECO:0000256" key="6">
    <source>
        <dbReference type="ARBA" id="ARBA00022792"/>
    </source>
</evidence>
<evidence type="ECO:0000313" key="12">
    <source>
        <dbReference type="EMBL" id="KAK4407617.1"/>
    </source>
</evidence>
<feature type="transmembrane region" description="Helical" evidence="11">
    <location>
        <begin position="112"/>
        <end position="134"/>
    </location>
</feature>
<dbReference type="PANTHER" id="PTHR34559">
    <property type="entry name" value="CYTOCHROME B-C1 COMPLEX SUBUNIT 8"/>
    <property type="match status" value="1"/>
</dbReference>
<keyword evidence="8 11" id="KW-1133">Transmembrane helix</keyword>
<dbReference type="Proteomes" id="UP001289374">
    <property type="component" value="Unassembled WGS sequence"/>
</dbReference>
<protein>
    <submittedName>
        <fullName evidence="12">Cytochrome b-c1 complex subunit</fullName>
    </submittedName>
</protein>
<organism evidence="12 13">
    <name type="scientific">Sesamum angolense</name>
    <dbReference type="NCBI Taxonomy" id="2727404"/>
    <lineage>
        <taxon>Eukaryota</taxon>
        <taxon>Viridiplantae</taxon>
        <taxon>Streptophyta</taxon>
        <taxon>Embryophyta</taxon>
        <taxon>Tracheophyta</taxon>
        <taxon>Spermatophyta</taxon>
        <taxon>Magnoliopsida</taxon>
        <taxon>eudicotyledons</taxon>
        <taxon>Gunneridae</taxon>
        <taxon>Pentapetalae</taxon>
        <taxon>asterids</taxon>
        <taxon>lamiids</taxon>
        <taxon>Lamiales</taxon>
        <taxon>Pedaliaceae</taxon>
        <taxon>Sesamum</taxon>
    </lineage>
</organism>
<gene>
    <name evidence="12" type="ORF">Sango_0342700</name>
</gene>
<dbReference type="Pfam" id="PF10890">
    <property type="entry name" value="Cyt_b-c1_8"/>
    <property type="match status" value="1"/>
</dbReference>
<accession>A0AAE1X960</accession>
<evidence type="ECO:0000256" key="8">
    <source>
        <dbReference type="ARBA" id="ARBA00022989"/>
    </source>
</evidence>
<evidence type="ECO:0000256" key="5">
    <source>
        <dbReference type="ARBA" id="ARBA00022692"/>
    </source>
</evidence>
<dbReference type="GO" id="GO:0006122">
    <property type="term" value="P:mitochondrial electron transport, ubiquinol to cytochrome c"/>
    <property type="evidence" value="ECO:0007669"/>
    <property type="project" value="InterPro"/>
</dbReference>
<comment type="similarity">
    <text evidence="2">Belongs to the UQCRQ/QCR8 family.</text>
</comment>
<keyword evidence="10 11" id="KW-0472">Membrane</keyword>
<keyword evidence="4" id="KW-0679">Respiratory chain</keyword>
<evidence type="ECO:0000256" key="11">
    <source>
        <dbReference type="SAM" id="Phobius"/>
    </source>
</evidence>
<keyword evidence="3" id="KW-0813">Transport</keyword>
<dbReference type="EMBL" id="JACGWL010000002">
    <property type="protein sequence ID" value="KAK4407617.1"/>
    <property type="molecule type" value="Genomic_DNA"/>
</dbReference>
<name>A0AAE1X960_9LAMI</name>
<keyword evidence="9" id="KW-0496">Mitochondrion</keyword>
<evidence type="ECO:0000256" key="10">
    <source>
        <dbReference type="ARBA" id="ARBA00023136"/>
    </source>
</evidence>
<comment type="subcellular location">
    <subcellularLocation>
        <location evidence="1">Mitochondrion inner membrane</location>
        <topology evidence="1">Single-pass membrane protein</topology>
    </subcellularLocation>
</comment>
<dbReference type="InterPro" id="IPR036642">
    <property type="entry name" value="Cyt_bc1_su8_sf"/>
</dbReference>
<evidence type="ECO:0000256" key="7">
    <source>
        <dbReference type="ARBA" id="ARBA00022982"/>
    </source>
</evidence>
<dbReference type="Gene3D" id="1.20.5.210">
    <property type="entry name" value="Cytochrome b-c1 complex subunit 8"/>
    <property type="match status" value="1"/>
</dbReference>
<keyword evidence="5 11" id="KW-0812">Transmembrane</keyword>
<evidence type="ECO:0000256" key="2">
    <source>
        <dbReference type="ARBA" id="ARBA00007668"/>
    </source>
</evidence>
<evidence type="ECO:0000256" key="4">
    <source>
        <dbReference type="ARBA" id="ARBA00022660"/>
    </source>
</evidence>
<keyword evidence="13" id="KW-1185">Reference proteome</keyword>